<dbReference type="CDD" id="cd16027">
    <property type="entry name" value="SGSH"/>
    <property type="match status" value="1"/>
</dbReference>
<dbReference type="Pfam" id="PF00884">
    <property type="entry name" value="Sulfatase"/>
    <property type="match status" value="1"/>
</dbReference>
<protein>
    <recommendedName>
        <fullName evidence="7">Sulfatase N-terminal domain-containing protein</fullName>
    </recommendedName>
</protein>
<dbReference type="PROSITE" id="PS51318">
    <property type="entry name" value="TAT"/>
    <property type="match status" value="1"/>
</dbReference>
<keyword evidence="9" id="KW-1185">Reference proteome</keyword>
<evidence type="ECO:0000256" key="5">
    <source>
        <dbReference type="SAM" id="MobiDB-lite"/>
    </source>
</evidence>
<feature type="chain" id="PRO_5047437335" description="Sulfatase N-terminal domain-containing protein" evidence="6">
    <location>
        <begin position="24"/>
        <end position="625"/>
    </location>
</feature>
<dbReference type="InterPro" id="IPR006311">
    <property type="entry name" value="TAT_signal"/>
</dbReference>
<keyword evidence="6" id="KW-0732">Signal</keyword>
<dbReference type="EMBL" id="BAABKG010000002">
    <property type="protein sequence ID" value="GAA5148083.1"/>
    <property type="molecule type" value="Genomic_DNA"/>
</dbReference>
<keyword evidence="2" id="KW-0479">Metal-binding</keyword>
<feature type="domain" description="Sulfatase N-terminal" evidence="7">
    <location>
        <begin position="45"/>
        <end position="314"/>
    </location>
</feature>
<evidence type="ECO:0000256" key="1">
    <source>
        <dbReference type="ARBA" id="ARBA00008779"/>
    </source>
</evidence>
<reference evidence="9" key="1">
    <citation type="journal article" date="2019" name="Int. J. Syst. Evol. Microbiol.">
        <title>The Global Catalogue of Microorganisms (GCM) 10K type strain sequencing project: providing services to taxonomists for standard genome sequencing and annotation.</title>
        <authorList>
            <consortium name="The Broad Institute Genomics Platform"/>
            <consortium name="The Broad Institute Genome Sequencing Center for Infectious Disease"/>
            <person name="Wu L."/>
            <person name="Ma J."/>
        </authorList>
    </citation>
    <scope>NUCLEOTIDE SEQUENCE [LARGE SCALE GENOMIC DNA]</scope>
    <source>
        <strain evidence="9">JCM 18459</strain>
    </source>
</reference>
<evidence type="ECO:0000256" key="2">
    <source>
        <dbReference type="ARBA" id="ARBA00022723"/>
    </source>
</evidence>
<gene>
    <name evidence="8" type="ORF">GCM10023340_21480</name>
</gene>
<dbReference type="PANTHER" id="PTHR42693:SF53">
    <property type="entry name" value="ENDO-4-O-SULFATASE"/>
    <property type="match status" value="1"/>
</dbReference>
<organism evidence="8 9">
    <name type="scientific">Nocardioides marinquilinus</name>
    <dbReference type="NCBI Taxonomy" id="1210400"/>
    <lineage>
        <taxon>Bacteria</taxon>
        <taxon>Bacillati</taxon>
        <taxon>Actinomycetota</taxon>
        <taxon>Actinomycetes</taxon>
        <taxon>Propionibacteriales</taxon>
        <taxon>Nocardioidaceae</taxon>
        <taxon>Nocardioides</taxon>
    </lineage>
</organism>
<sequence length="625" mass="68732">MTSPSPRPLSRRGVLAGASAATAATGLGLLPGDAAAAPGRPRVRPNIVWLVSEDNVPALGCYGDAVASTPNLDALAADGVRFEHHFSMAPVCAPSRFGLLTGLCPESSGPAHQMRAQGEPPADADTLPQLLREQGYYCTNNAKTDYNAPFDPAAIWNESSNKAHWRNRPDGAPFFAVFNDNTTHESQLFGAYAGGPTSPADVVVPPYLPDTDVVRRDRARWYDNIATMDANAGARLAELEAAGVLDDTIVFYYGDNGGVTPRTKRFCLDSGLRTPLVVWFGRRVRHLSPYRAGGTVRRPVMGVDLPVTVAALAGARRPRHTHGTSVLADRRPGGDHAFGMRNRMDETHDMQRTVRDERYRYVRNYHPHRIYGQHNAYQFQQAGYRDWRDRFVAGGLDETQSRFWGYKPFEELYDLRSDPDEINDLAGDPRHRGTLRRLSRVLDDHLVEVVDNGFIPEGLPVEGYDDSRARGAYPIKRVVETANVAARGDRRDLRRLVKALDDRDEVVRTWAALGFAVLGADAAPARDRLRRVLDRDPSVHVRIQAAEALARLDEPGAVQALAQVLRTDPGERTRLVAANVLAALGERARPVIEDLRAATADPDNYVATKSTHALDVLEGRYPALG</sequence>
<feature type="signal peptide" evidence="6">
    <location>
        <begin position="1"/>
        <end position="23"/>
    </location>
</feature>
<dbReference type="InterPro" id="IPR011989">
    <property type="entry name" value="ARM-like"/>
</dbReference>
<accession>A0ABP9PQE3</accession>
<dbReference type="InterPro" id="IPR000917">
    <property type="entry name" value="Sulfatase_N"/>
</dbReference>
<proteinExistence type="inferred from homology"/>
<dbReference type="Proteomes" id="UP001500221">
    <property type="component" value="Unassembled WGS sequence"/>
</dbReference>
<dbReference type="InterPro" id="IPR024607">
    <property type="entry name" value="Sulfatase_CS"/>
</dbReference>
<comment type="similarity">
    <text evidence="1">Belongs to the sulfatase family.</text>
</comment>
<evidence type="ECO:0000256" key="6">
    <source>
        <dbReference type="SAM" id="SignalP"/>
    </source>
</evidence>
<dbReference type="RefSeq" id="WP_345458112.1">
    <property type="nucleotide sequence ID" value="NZ_BAABKG010000002.1"/>
</dbReference>
<dbReference type="SUPFAM" id="SSF53649">
    <property type="entry name" value="Alkaline phosphatase-like"/>
    <property type="match status" value="1"/>
</dbReference>
<name>A0ABP9PQE3_9ACTN</name>
<evidence type="ECO:0000256" key="3">
    <source>
        <dbReference type="ARBA" id="ARBA00022801"/>
    </source>
</evidence>
<dbReference type="Pfam" id="PF13646">
    <property type="entry name" value="HEAT_2"/>
    <property type="match status" value="1"/>
</dbReference>
<feature type="region of interest" description="Disordered" evidence="5">
    <location>
        <begin position="320"/>
        <end position="341"/>
    </location>
</feature>
<evidence type="ECO:0000313" key="8">
    <source>
        <dbReference type="EMBL" id="GAA5148083.1"/>
    </source>
</evidence>
<dbReference type="InterPro" id="IPR050738">
    <property type="entry name" value="Sulfatase"/>
</dbReference>
<dbReference type="PANTHER" id="PTHR42693">
    <property type="entry name" value="ARYLSULFATASE FAMILY MEMBER"/>
    <property type="match status" value="1"/>
</dbReference>
<dbReference type="InterPro" id="IPR004155">
    <property type="entry name" value="PBS_lyase_HEAT"/>
</dbReference>
<dbReference type="Gene3D" id="1.25.10.10">
    <property type="entry name" value="Leucine-rich Repeat Variant"/>
    <property type="match status" value="1"/>
</dbReference>
<dbReference type="Gene3D" id="3.40.720.10">
    <property type="entry name" value="Alkaline Phosphatase, subunit A"/>
    <property type="match status" value="1"/>
</dbReference>
<dbReference type="PROSITE" id="PS00523">
    <property type="entry name" value="SULFATASE_1"/>
    <property type="match status" value="1"/>
</dbReference>
<dbReference type="SUPFAM" id="SSF48371">
    <property type="entry name" value="ARM repeat"/>
    <property type="match status" value="1"/>
</dbReference>
<evidence type="ECO:0000256" key="4">
    <source>
        <dbReference type="ARBA" id="ARBA00022837"/>
    </source>
</evidence>
<keyword evidence="3" id="KW-0378">Hydrolase</keyword>
<evidence type="ECO:0000313" key="9">
    <source>
        <dbReference type="Proteomes" id="UP001500221"/>
    </source>
</evidence>
<evidence type="ECO:0000259" key="7">
    <source>
        <dbReference type="Pfam" id="PF00884"/>
    </source>
</evidence>
<keyword evidence="4" id="KW-0106">Calcium</keyword>
<dbReference type="InterPro" id="IPR017850">
    <property type="entry name" value="Alkaline_phosphatase_core_sf"/>
</dbReference>
<dbReference type="SMART" id="SM00567">
    <property type="entry name" value="EZ_HEAT"/>
    <property type="match status" value="2"/>
</dbReference>
<comment type="caution">
    <text evidence="8">The sequence shown here is derived from an EMBL/GenBank/DDBJ whole genome shotgun (WGS) entry which is preliminary data.</text>
</comment>
<dbReference type="InterPro" id="IPR016024">
    <property type="entry name" value="ARM-type_fold"/>
</dbReference>